<feature type="transmembrane region" description="Helical" evidence="1">
    <location>
        <begin position="126"/>
        <end position="150"/>
    </location>
</feature>
<feature type="transmembrane region" description="Helical" evidence="1">
    <location>
        <begin position="46"/>
        <end position="65"/>
    </location>
</feature>
<keyword evidence="1" id="KW-0472">Membrane</keyword>
<organism evidence="2 3">
    <name type="scientific">Lagenidium giganteum</name>
    <dbReference type="NCBI Taxonomy" id="4803"/>
    <lineage>
        <taxon>Eukaryota</taxon>
        <taxon>Sar</taxon>
        <taxon>Stramenopiles</taxon>
        <taxon>Oomycota</taxon>
        <taxon>Peronosporomycetes</taxon>
        <taxon>Pythiales</taxon>
        <taxon>Pythiaceae</taxon>
    </lineage>
</organism>
<reference evidence="2" key="2">
    <citation type="journal article" date="2023" name="Microbiol Resour">
        <title>Decontamination and Annotation of the Draft Genome Sequence of the Oomycete Lagenidium giganteum ARSEF 373.</title>
        <authorList>
            <person name="Morgan W.R."/>
            <person name="Tartar A."/>
        </authorList>
    </citation>
    <scope>NUCLEOTIDE SEQUENCE</scope>
    <source>
        <strain evidence="2">ARSEF 373</strain>
    </source>
</reference>
<dbReference type="EMBL" id="DAKRPA010000182">
    <property type="protein sequence ID" value="DAZ95986.1"/>
    <property type="molecule type" value="Genomic_DNA"/>
</dbReference>
<keyword evidence="3" id="KW-1185">Reference proteome</keyword>
<evidence type="ECO:0000313" key="2">
    <source>
        <dbReference type="EMBL" id="DAZ95986.1"/>
    </source>
</evidence>
<evidence type="ECO:0000256" key="1">
    <source>
        <dbReference type="SAM" id="Phobius"/>
    </source>
</evidence>
<sequence>MKYNKSDYEPILPKKNKNPRTPNYACFEQQKLIWASIDRRSHRIRLIAYLQIVLSVSACFNYLWFTNCFGALVGFIGLTAVKSEKMSWTLVYLLMCGMEFVRNILLAPHIYERYVAPGIDFSRYEYFQVLVMVIQNACLIPTAFCVVFAATASLANPLW</sequence>
<feature type="transmembrane region" description="Helical" evidence="1">
    <location>
        <begin position="85"/>
        <end position="105"/>
    </location>
</feature>
<protein>
    <submittedName>
        <fullName evidence="2">Uncharacterized protein</fullName>
    </submittedName>
</protein>
<dbReference type="AlphaFoldDB" id="A0AAV2YP73"/>
<proteinExistence type="predicted"/>
<dbReference type="Proteomes" id="UP001146120">
    <property type="component" value="Unassembled WGS sequence"/>
</dbReference>
<accession>A0AAV2YP73</accession>
<evidence type="ECO:0000313" key="3">
    <source>
        <dbReference type="Proteomes" id="UP001146120"/>
    </source>
</evidence>
<comment type="caution">
    <text evidence="2">The sequence shown here is derived from an EMBL/GenBank/DDBJ whole genome shotgun (WGS) entry which is preliminary data.</text>
</comment>
<keyword evidence="1" id="KW-0812">Transmembrane</keyword>
<keyword evidence="1" id="KW-1133">Transmembrane helix</keyword>
<reference evidence="2" key="1">
    <citation type="submission" date="2022-11" db="EMBL/GenBank/DDBJ databases">
        <authorList>
            <person name="Morgan W.R."/>
            <person name="Tartar A."/>
        </authorList>
    </citation>
    <scope>NUCLEOTIDE SEQUENCE</scope>
    <source>
        <strain evidence="2">ARSEF 373</strain>
    </source>
</reference>
<gene>
    <name evidence="2" type="ORF">N0F65_009287</name>
</gene>
<name>A0AAV2YP73_9STRA</name>